<feature type="non-terminal residue" evidence="2">
    <location>
        <position position="41"/>
    </location>
</feature>
<feature type="non-terminal residue" evidence="2">
    <location>
        <position position="1"/>
    </location>
</feature>
<dbReference type="AlphaFoldDB" id="A0A6J4JYX9"/>
<reference evidence="2" key="1">
    <citation type="submission" date="2020-02" db="EMBL/GenBank/DDBJ databases">
        <authorList>
            <person name="Meier V. D."/>
        </authorList>
    </citation>
    <scope>NUCLEOTIDE SEQUENCE</scope>
    <source>
        <strain evidence="2">AVDCRST_MAG26</strain>
    </source>
</reference>
<gene>
    <name evidence="2" type="ORF">AVDCRST_MAG26-4108</name>
</gene>
<sequence>DPEHGLGRGADRAGARSKHRAAGNSVRVRAVLAACADTAQI</sequence>
<evidence type="ECO:0000313" key="2">
    <source>
        <dbReference type="EMBL" id="CAA9291295.1"/>
    </source>
</evidence>
<evidence type="ECO:0000256" key="1">
    <source>
        <dbReference type="SAM" id="MobiDB-lite"/>
    </source>
</evidence>
<accession>A0A6J4JYX9</accession>
<feature type="compositionally biased region" description="Basic and acidic residues" evidence="1">
    <location>
        <begin position="1"/>
        <end position="14"/>
    </location>
</feature>
<organism evidence="2">
    <name type="scientific">uncultured Chloroflexia bacterium</name>
    <dbReference type="NCBI Taxonomy" id="1672391"/>
    <lineage>
        <taxon>Bacteria</taxon>
        <taxon>Bacillati</taxon>
        <taxon>Chloroflexota</taxon>
        <taxon>Chloroflexia</taxon>
        <taxon>environmental samples</taxon>
    </lineage>
</organism>
<proteinExistence type="predicted"/>
<name>A0A6J4JYX9_9CHLR</name>
<protein>
    <submittedName>
        <fullName evidence="2">Uncharacterized protein</fullName>
    </submittedName>
</protein>
<feature type="region of interest" description="Disordered" evidence="1">
    <location>
        <begin position="1"/>
        <end position="23"/>
    </location>
</feature>
<dbReference type="EMBL" id="CADCTK010000962">
    <property type="protein sequence ID" value="CAA9291295.1"/>
    <property type="molecule type" value="Genomic_DNA"/>
</dbReference>